<dbReference type="InterPro" id="IPR004875">
    <property type="entry name" value="DDE_SF_endonuclease_dom"/>
</dbReference>
<dbReference type="AlphaFoldDB" id="A0A9J7IYF5"/>
<dbReference type="InterPro" id="IPR007889">
    <property type="entry name" value="HTH_Psq"/>
</dbReference>
<dbReference type="KEGG" id="sliu:111361769"/>
<reference evidence="7" key="1">
    <citation type="submission" date="2025-08" db="UniProtKB">
        <authorList>
            <consortium name="RefSeq"/>
        </authorList>
    </citation>
    <scope>IDENTIFICATION</scope>
    <source>
        <strain evidence="7">Ishihara</strain>
        <tissue evidence="7">Whole body</tissue>
    </source>
</reference>
<dbReference type="GO" id="GO:0005634">
    <property type="term" value="C:nucleus"/>
    <property type="evidence" value="ECO:0007669"/>
    <property type="project" value="UniProtKB-SubCell"/>
</dbReference>
<proteinExistence type="predicted"/>
<keyword evidence="2" id="KW-0238">DNA-binding</keyword>
<feature type="region of interest" description="Disordered" evidence="4">
    <location>
        <begin position="670"/>
        <end position="691"/>
    </location>
</feature>
<feature type="domain" description="HTH CENPB-type" evidence="5">
    <location>
        <begin position="80"/>
        <end position="152"/>
    </location>
</feature>
<evidence type="ECO:0000313" key="7">
    <source>
        <dbReference type="RefSeq" id="XP_022833931.1"/>
    </source>
</evidence>
<dbReference type="SUPFAM" id="SSF46689">
    <property type="entry name" value="Homeodomain-like"/>
    <property type="match status" value="1"/>
</dbReference>
<dbReference type="PANTHER" id="PTHR19303:SF74">
    <property type="entry name" value="POGO TRANSPOSABLE ELEMENT WITH KRAB DOMAIN"/>
    <property type="match status" value="1"/>
</dbReference>
<feature type="compositionally biased region" description="Basic and acidic residues" evidence="4">
    <location>
        <begin position="670"/>
        <end position="688"/>
    </location>
</feature>
<sequence length="786" mass="89547">MAVIPLRTTRLYLNMKPKNKAKSSRIISKDIRRRKTYNSENLNKALQAVKEGMSKKLAAKTYQVPRATLQYRIKNPEHQSRPGPPTILTEKEEKDLEDWILFSCRKGFPKRKHDLISSVSNFLNNSNRGSVFKNGEKWYKLFLQRHPNISVRTPEAVTAASAAVSENDVRGWFSQIEDYLKENDLFDILEDSSRVFNGDETNFLLCPKTGIVLAPKGEKNVYEIDNALAKTSLTVMFTFCAHGDLTPPMVIFPNKRLSADITSKVPSNWGIGLSDNGWMKAEVFHDYIESVLHPHLIKKGTKFPIILFVDGHKTHLTFAVSELCKKLEIVLIALYPNCTRLLQPADVSAFKPLKSGWQKTVLEWRRNNPSVALTKNNFVPLLDKTIKNTISASTVINGFRATGICPWNVNAVDYTKCLRKANIPLTETFNKKINENPKVMTKEDFRNIIGASKMSQIEGGALKPEESYLQKLWNFFTEVQKDSTHLNKDNTSNEQDVDITLDTMDIENMPVILNEYLTEELSDCAPTPTSEIIVTAEDFNNGNDDRSWGNSQEVLHVTHKAEVHEATTRNTKISILSQQIEHPTKTDAQQQNSEFEKIETYIDPAPVKIQKPSTVMLNLTPIKLTDVLVLPKSPQRKGVRNIKRAPFVLTSEKWRSIESEKLRIKQEKEEGIKKRKEEREKKKLESKTKQTKQKVTAAKMKIAKEHKRVNADVKKIVPPEKLDTADISWIPPANVDCTPIENQEDKENYIDNACLVPENNNNKQIKIVYTDAEIEKFLTEFDSSDV</sequence>
<comment type="subcellular location">
    <subcellularLocation>
        <location evidence="1">Nucleus</location>
    </subcellularLocation>
</comment>
<keyword evidence="3" id="KW-0539">Nucleus</keyword>
<dbReference type="OrthoDB" id="4327074at2759"/>
<evidence type="ECO:0000256" key="2">
    <source>
        <dbReference type="ARBA" id="ARBA00023125"/>
    </source>
</evidence>
<evidence type="ECO:0000313" key="6">
    <source>
        <dbReference type="Proteomes" id="UP000301870"/>
    </source>
</evidence>
<evidence type="ECO:0000256" key="3">
    <source>
        <dbReference type="ARBA" id="ARBA00023242"/>
    </source>
</evidence>
<dbReference type="Pfam" id="PF05225">
    <property type="entry name" value="HTH_psq"/>
    <property type="match status" value="1"/>
</dbReference>
<dbReference type="InterPro" id="IPR009057">
    <property type="entry name" value="Homeodomain-like_sf"/>
</dbReference>
<evidence type="ECO:0000259" key="5">
    <source>
        <dbReference type="PROSITE" id="PS51253"/>
    </source>
</evidence>
<evidence type="ECO:0000256" key="1">
    <source>
        <dbReference type="ARBA" id="ARBA00004123"/>
    </source>
</evidence>
<name>A0A9J7IYF5_SPOLT</name>
<dbReference type="InterPro" id="IPR050863">
    <property type="entry name" value="CenT-Element_Derived"/>
</dbReference>
<keyword evidence="6" id="KW-1185">Reference proteome</keyword>
<dbReference type="GO" id="GO:0003677">
    <property type="term" value="F:DNA binding"/>
    <property type="evidence" value="ECO:0007669"/>
    <property type="project" value="UniProtKB-KW"/>
</dbReference>
<dbReference type="PANTHER" id="PTHR19303">
    <property type="entry name" value="TRANSPOSON"/>
    <property type="match status" value="1"/>
</dbReference>
<dbReference type="GeneID" id="111361769"/>
<dbReference type="RefSeq" id="XP_022833931.1">
    <property type="nucleotide sequence ID" value="XM_022978163.1"/>
</dbReference>
<accession>A0A9J7IYF5</accession>
<evidence type="ECO:0000256" key="4">
    <source>
        <dbReference type="SAM" id="MobiDB-lite"/>
    </source>
</evidence>
<dbReference type="Proteomes" id="UP000301870">
    <property type="component" value="Unplaced"/>
</dbReference>
<gene>
    <name evidence="7" type="primary">LOC111361769</name>
</gene>
<dbReference type="Gene3D" id="1.10.10.60">
    <property type="entry name" value="Homeodomain-like"/>
    <property type="match status" value="1"/>
</dbReference>
<dbReference type="InterPro" id="IPR006600">
    <property type="entry name" value="HTH_CenpB_DNA-bd_dom"/>
</dbReference>
<organism evidence="6 7">
    <name type="scientific">Spodoptera litura</name>
    <name type="common">Asian cotton leafworm</name>
    <dbReference type="NCBI Taxonomy" id="69820"/>
    <lineage>
        <taxon>Eukaryota</taxon>
        <taxon>Metazoa</taxon>
        <taxon>Ecdysozoa</taxon>
        <taxon>Arthropoda</taxon>
        <taxon>Hexapoda</taxon>
        <taxon>Insecta</taxon>
        <taxon>Pterygota</taxon>
        <taxon>Neoptera</taxon>
        <taxon>Endopterygota</taxon>
        <taxon>Lepidoptera</taxon>
        <taxon>Glossata</taxon>
        <taxon>Ditrysia</taxon>
        <taxon>Noctuoidea</taxon>
        <taxon>Noctuidae</taxon>
        <taxon>Amphipyrinae</taxon>
        <taxon>Spodoptera</taxon>
    </lineage>
</organism>
<protein>
    <submittedName>
        <fullName evidence="7">Uncharacterized protein LOC111361769 isoform X1</fullName>
    </submittedName>
</protein>
<dbReference type="PROSITE" id="PS51253">
    <property type="entry name" value="HTH_CENPB"/>
    <property type="match status" value="1"/>
</dbReference>
<dbReference type="Pfam" id="PF03184">
    <property type="entry name" value="DDE_1"/>
    <property type="match status" value="1"/>
</dbReference>